<evidence type="ECO:0000256" key="2">
    <source>
        <dbReference type="ARBA" id="ARBA00022737"/>
    </source>
</evidence>
<dbReference type="PANTHER" id="PTHR22847:SF637">
    <property type="entry name" value="WD REPEAT DOMAIN 5B"/>
    <property type="match status" value="1"/>
</dbReference>
<reference evidence="7" key="2">
    <citation type="submission" date="2015-01" db="EMBL/GenBank/DDBJ databases">
        <title>Evolutionary Origins and Diversification of the Mycorrhizal Mutualists.</title>
        <authorList>
            <consortium name="DOE Joint Genome Institute"/>
            <consortium name="Mycorrhizal Genomics Consortium"/>
            <person name="Kohler A."/>
            <person name="Kuo A."/>
            <person name="Nagy L.G."/>
            <person name="Floudas D."/>
            <person name="Copeland A."/>
            <person name="Barry K.W."/>
            <person name="Cichocki N."/>
            <person name="Veneault-Fourrey C."/>
            <person name="LaButti K."/>
            <person name="Lindquist E.A."/>
            <person name="Lipzen A."/>
            <person name="Lundell T."/>
            <person name="Morin E."/>
            <person name="Murat C."/>
            <person name="Riley R."/>
            <person name="Ohm R."/>
            <person name="Sun H."/>
            <person name="Tunlid A."/>
            <person name="Henrissat B."/>
            <person name="Grigoriev I.V."/>
            <person name="Hibbett D.S."/>
            <person name="Martin F."/>
        </authorList>
    </citation>
    <scope>NUCLEOTIDE SEQUENCE [LARGE SCALE GENOMIC DNA]</scope>
    <source>
        <strain evidence="7">MAFF 305830</strain>
    </source>
</reference>
<feature type="repeat" description="WD" evidence="3">
    <location>
        <begin position="966"/>
        <end position="1007"/>
    </location>
</feature>
<dbReference type="InterPro" id="IPR001680">
    <property type="entry name" value="WD40_rpt"/>
</dbReference>
<feature type="repeat" description="WD" evidence="3">
    <location>
        <begin position="1180"/>
        <end position="1221"/>
    </location>
</feature>
<dbReference type="PROSITE" id="PS50294">
    <property type="entry name" value="WD_REPEATS_REGION"/>
    <property type="match status" value="14"/>
</dbReference>
<evidence type="ECO:0000259" key="5">
    <source>
        <dbReference type="Pfam" id="PF24883"/>
    </source>
</evidence>
<dbReference type="SMART" id="SM00320">
    <property type="entry name" value="WD40"/>
    <property type="match status" value="15"/>
</dbReference>
<feature type="repeat" description="WD" evidence="3">
    <location>
        <begin position="1309"/>
        <end position="1350"/>
    </location>
</feature>
<dbReference type="Pfam" id="PF24883">
    <property type="entry name" value="NPHP3_N"/>
    <property type="match status" value="1"/>
</dbReference>
<dbReference type="InterPro" id="IPR015943">
    <property type="entry name" value="WD40/YVTN_repeat-like_dom_sf"/>
</dbReference>
<dbReference type="Proteomes" id="UP000054097">
    <property type="component" value="Unassembled WGS sequence"/>
</dbReference>
<accession>A0A0C2WEF7</accession>
<name>A0A0C2WEF7_SERVB</name>
<dbReference type="SUPFAM" id="SSF50998">
    <property type="entry name" value="Quinoprotein alcohol dehydrogenase-like"/>
    <property type="match status" value="1"/>
</dbReference>
<dbReference type="EMBL" id="KN824319">
    <property type="protein sequence ID" value="KIM24838.1"/>
    <property type="molecule type" value="Genomic_DNA"/>
</dbReference>
<dbReference type="SUPFAM" id="SSF50978">
    <property type="entry name" value="WD40 repeat-like"/>
    <property type="match status" value="1"/>
</dbReference>
<feature type="repeat" description="WD" evidence="3">
    <location>
        <begin position="1223"/>
        <end position="1264"/>
    </location>
</feature>
<dbReference type="InterPro" id="IPR011047">
    <property type="entry name" value="Quinoprotein_ADH-like_sf"/>
</dbReference>
<sequence>MSTQNSNENSRAIYLHQIGIQIATKTNFRVKVQVGNKDVEIKHEDQTDIWTPVNSLEFPEDSKITVVIKSGHTVGGISIGKREAQAEVSNQEAIQAFWSSTDLISRTVVFDQQPATVTFTFRPSQTAEATRGAVDKLQKEMENYRSLMSSTTEHHIDTALKYGVALAELDPMAKIAFGIAKVAFDVLKEQRKYDEMVSDLAIGVDRILPFANRTLEDVLYDDADVLEDVIRRLHETVVDTATFLCVYAKRSPARRTLKSVINPEDHVKIKGLNDNFTKLKEDFDRAVDVEALKIARKNEIDRLLELLRPVREANYQDDRGCMEGTRTTLLDGIIAWAKGDIIQVTPADSSGANNIYWLYGMPGIGKTSVAHSICQRLHKGGYLGGSFFCRRDDPTLREPKRVLPTLISKLAAMWGPYRTLVAQALRDDPQLNPDSTSGELLLKPLQSLRRHPVHSLVLVIDALDECGDAEARKKLLNSLREASRRVSWLKIIVTSRPEADIQTSFKSSGDPCLEVDDQNDQDIRYFAEQRILSLIQSHSLPDEWPGPIRFDQIIQRAGGLFIYVETIIRLLKASKDPNKSLNRVLNGKQEDASAGLHNLYSTAIALCIGQEAETFRLIARTILAVAKYRPLSDDTLALLIGEESHVVKTWVNDLGSLLYRDETQNGGIRVRHLSIFEFLTESSCPPAFQVNLKQANEELSVYCLRTMTKELRFNICSLETSYLANSEINDLSERVKQRISDALQYSCLHWSDHLCSGPEPAKEDVSVLLDAFFTGEKPLYWLEALSLMGKTHLAASSLRQVKECNEKTLQQTYHLVDEILRFVLAFTTPISTSAPHIYLSGLPFMPHESHLRKNVQRSFPNAIKVSEGRMEKWQSCPAIWHGHTADITAISYSPNGRHIVSGSYDRTIRIWDAETGTTVGEPLTGHSNSVSSVAYSPDGRNIVSGSYDQTIRIWDAETGKAVSGPLSGHSDLVRSVAYSPNVKRIISGSYDQTIRIWDAETGGAVGEPLIGHTSGVTCVAYSPNGRHIVSGSHDETIRIWDAETGKAVGEPLTGHTNWITSVAYSPNGRHIVSASHDETIIWDTETGKAVDEPLTGHTSGVTSVAYSPDGRHIVSGSDDWMIRIWDAETGKAVGEPLSGHSDVVSSVAYSPNGRYIVSGSYDQTIRIWDAETGKAVGEPLTGHAKRVSSVIYSPNGRHIASGSHDGTIRIWDAETGKAVCEPLCGHLGLVSSVAYSPNGRHIVSGSGDMTIRIWDAETGKAMGEPLSGHTYLVSSVAYSPSGRHIASGSYDGTIRIWDTATGKAVGELLTGRTNWITSIAYSPNGRHIASGSADETIRIWDTETGKAMVEPLSGHTDVVSSVAYSPNGIHIVSGSDDRTIRIWNAETGKAVGEPLSGHSDLVRDVTYSPNGRYIVSGSYDQTIRIWDTETGKAVGEPLTGHAKGVSSVAYSPNGRRIISGSHDQTIRIWDAETQKAMDEPLSAHMNLVNSIAYSPNDRHVISGSSEYISRTLGDLNILRKSNLHNSSTISKPLIQSSSVITGFGISKDLVDPNGWVRCVDGILFWVPEDCRNGLTSSALVIIPNAGHHRRVRLDFSDFRYGHSWTDVHGGM</sequence>
<dbReference type="GO" id="GO:1990234">
    <property type="term" value="C:transferase complex"/>
    <property type="evidence" value="ECO:0007669"/>
    <property type="project" value="UniProtKB-ARBA"/>
</dbReference>
<feature type="repeat" description="WD" evidence="3">
    <location>
        <begin position="1137"/>
        <end position="1178"/>
    </location>
</feature>
<evidence type="ECO:0000256" key="4">
    <source>
        <dbReference type="SAM" id="Coils"/>
    </source>
</evidence>
<gene>
    <name evidence="6" type="ORF">M408DRAFT_331512</name>
</gene>
<dbReference type="STRING" id="933852.A0A0C2WEF7"/>
<protein>
    <recommendedName>
        <fullName evidence="5">Nephrocystin 3-like N-terminal domain-containing protein</fullName>
    </recommendedName>
</protein>
<dbReference type="InterPro" id="IPR036322">
    <property type="entry name" value="WD40_repeat_dom_sf"/>
</dbReference>
<evidence type="ECO:0000256" key="1">
    <source>
        <dbReference type="ARBA" id="ARBA00022574"/>
    </source>
</evidence>
<dbReference type="HOGENOM" id="CLU_000288_6_3_1"/>
<dbReference type="PANTHER" id="PTHR22847">
    <property type="entry name" value="WD40 REPEAT PROTEIN"/>
    <property type="match status" value="1"/>
</dbReference>
<organism evidence="6 7">
    <name type="scientific">Serendipita vermifera MAFF 305830</name>
    <dbReference type="NCBI Taxonomy" id="933852"/>
    <lineage>
        <taxon>Eukaryota</taxon>
        <taxon>Fungi</taxon>
        <taxon>Dikarya</taxon>
        <taxon>Basidiomycota</taxon>
        <taxon>Agaricomycotina</taxon>
        <taxon>Agaricomycetes</taxon>
        <taxon>Sebacinales</taxon>
        <taxon>Serendipitaceae</taxon>
        <taxon>Serendipita</taxon>
    </lineage>
</organism>
<dbReference type="PRINTS" id="PR00320">
    <property type="entry name" value="GPROTEINBRPT"/>
</dbReference>
<dbReference type="PROSITE" id="PS00678">
    <property type="entry name" value="WD_REPEATS_1"/>
    <property type="match status" value="13"/>
</dbReference>
<dbReference type="InterPro" id="IPR019775">
    <property type="entry name" value="WD40_repeat_CS"/>
</dbReference>
<keyword evidence="7" id="KW-1185">Reference proteome</keyword>
<feature type="repeat" description="WD" evidence="3">
    <location>
        <begin position="1266"/>
        <end position="1307"/>
    </location>
</feature>
<dbReference type="Gene3D" id="3.40.50.300">
    <property type="entry name" value="P-loop containing nucleotide triphosphate hydrolases"/>
    <property type="match status" value="1"/>
</dbReference>
<feature type="repeat" description="WD" evidence="3">
    <location>
        <begin position="1094"/>
        <end position="1135"/>
    </location>
</feature>
<feature type="coiled-coil region" evidence="4">
    <location>
        <begin position="127"/>
        <end position="154"/>
    </location>
</feature>
<keyword evidence="1 3" id="KW-0853">WD repeat</keyword>
<feature type="repeat" description="WD" evidence="3">
    <location>
        <begin position="1395"/>
        <end position="1436"/>
    </location>
</feature>
<feature type="repeat" description="WD" evidence="3">
    <location>
        <begin position="1052"/>
        <end position="1080"/>
    </location>
</feature>
<dbReference type="InterPro" id="IPR027417">
    <property type="entry name" value="P-loop_NTPase"/>
</dbReference>
<evidence type="ECO:0000313" key="6">
    <source>
        <dbReference type="EMBL" id="KIM24838.1"/>
    </source>
</evidence>
<feature type="repeat" description="WD" evidence="3">
    <location>
        <begin position="1352"/>
        <end position="1393"/>
    </location>
</feature>
<dbReference type="Pfam" id="PF00400">
    <property type="entry name" value="WD40"/>
    <property type="match status" value="15"/>
</dbReference>
<evidence type="ECO:0000313" key="7">
    <source>
        <dbReference type="Proteomes" id="UP000054097"/>
    </source>
</evidence>
<keyword evidence="2" id="KW-0677">Repeat</keyword>
<dbReference type="CDD" id="cd00200">
    <property type="entry name" value="WD40"/>
    <property type="match status" value="2"/>
</dbReference>
<dbReference type="SUPFAM" id="SSF82171">
    <property type="entry name" value="DPP6 N-terminal domain-like"/>
    <property type="match status" value="1"/>
</dbReference>
<dbReference type="OrthoDB" id="538223at2759"/>
<dbReference type="InterPro" id="IPR020472">
    <property type="entry name" value="WD40_PAC1"/>
</dbReference>
<dbReference type="SUPFAM" id="SSF52540">
    <property type="entry name" value="P-loop containing nucleoside triphosphate hydrolases"/>
    <property type="match status" value="1"/>
</dbReference>
<feature type="repeat" description="WD" evidence="3">
    <location>
        <begin position="1438"/>
        <end position="1479"/>
    </location>
</feature>
<proteinExistence type="predicted"/>
<evidence type="ECO:0000256" key="3">
    <source>
        <dbReference type="PROSITE-ProRule" id="PRU00221"/>
    </source>
</evidence>
<dbReference type="InterPro" id="IPR056884">
    <property type="entry name" value="NPHP3-like_N"/>
</dbReference>
<dbReference type="PROSITE" id="PS50082">
    <property type="entry name" value="WD_REPEATS_2"/>
    <property type="match status" value="14"/>
</dbReference>
<keyword evidence="4" id="KW-0175">Coiled coil</keyword>
<feature type="domain" description="Nephrocystin 3-like N-terminal" evidence="5">
    <location>
        <begin position="349"/>
        <end position="496"/>
    </location>
</feature>
<feature type="repeat" description="WD" evidence="3">
    <location>
        <begin position="1009"/>
        <end position="1050"/>
    </location>
</feature>
<dbReference type="Gene3D" id="2.130.10.10">
    <property type="entry name" value="YVTN repeat-like/Quinoprotein amine dehydrogenase"/>
    <property type="match status" value="6"/>
</dbReference>
<feature type="repeat" description="WD" evidence="3">
    <location>
        <begin position="880"/>
        <end position="921"/>
    </location>
</feature>
<reference evidence="6 7" key="1">
    <citation type="submission" date="2014-04" db="EMBL/GenBank/DDBJ databases">
        <authorList>
            <consortium name="DOE Joint Genome Institute"/>
            <person name="Kuo A."/>
            <person name="Zuccaro A."/>
            <person name="Kohler A."/>
            <person name="Nagy L.G."/>
            <person name="Floudas D."/>
            <person name="Copeland A."/>
            <person name="Barry K.W."/>
            <person name="Cichocki N."/>
            <person name="Veneault-Fourrey C."/>
            <person name="LaButti K."/>
            <person name="Lindquist E.A."/>
            <person name="Lipzen A."/>
            <person name="Lundell T."/>
            <person name="Morin E."/>
            <person name="Murat C."/>
            <person name="Sun H."/>
            <person name="Tunlid A."/>
            <person name="Henrissat B."/>
            <person name="Grigoriev I.V."/>
            <person name="Hibbett D.S."/>
            <person name="Martin F."/>
            <person name="Nordberg H.P."/>
            <person name="Cantor M.N."/>
            <person name="Hua S.X."/>
        </authorList>
    </citation>
    <scope>NUCLEOTIDE SEQUENCE [LARGE SCALE GENOMIC DNA]</scope>
    <source>
        <strain evidence="6 7">MAFF 305830</strain>
    </source>
</reference>
<feature type="repeat" description="WD" evidence="3">
    <location>
        <begin position="923"/>
        <end position="964"/>
    </location>
</feature>